<evidence type="ECO:0000313" key="3">
    <source>
        <dbReference type="EMBL" id="GMQ30671.1"/>
    </source>
</evidence>
<keyword evidence="4" id="KW-1185">Reference proteome</keyword>
<dbReference type="SUPFAM" id="SSF55961">
    <property type="entry name" value="Bet v1-like"/>
    <property type="match status" value="1"/>
</dbReference>
<evidence type="ECO:0000256" key="1">
    <source>
        <dbReference type="ARBA" id="ARBA00006817"/>
    </source>
</evidence>
<evidence type="ECO:0000259" key="2">
    <source>
        <dbReference type="Pfam" id="PF08327"/>
    </source>
</evidence>
<dbReference type="InterPro" id="IPR023393">
    <property type="entry name" value="START-like_dom_sf"/>
</dbReference>
<accession>A0ABQ6PRV9</accession>
<dbReference type="Proteomes" id="UP001338309">
    <property type="component" value="Unassembled WGS sequence"/>
</dbReference>
<evidence type="ECO:0000313" key="4">
    <source>
        <dbReference type="Proteomes" id="UP001338309"/>
    </source>
</evidence>
<sequence>MVGPNQEEHWCVTSNHSIKDHQSFTGEDAFSDKEGNVNKDFPVAKFTNTFEWDGTDTKVVITTAYASEEALKQILEMGMEQGLSMAFENLDEVLSEA</sequence>
<dbReference type="Gene3D" id="3.30.530.20">
    <property type="match status" value="1"/>
</dbReference>
<organism evidence="3 4">
    <name type="scientific">Algoriphagus confluentis</name>
    <dbReference type="NCBI Taxonomy" id="1697556"/>
    <lineage>
        <taxon>Bacteria</taxon>
        <taxon>Pseudomonadati</taxon>
        <taxon>Bacteroidota</taxon>
        <taxon>Cytophagia</taxon>
        <taxon>Cytophagales</taxon>
        <taxon>Cyclobacteriaceae</taxon>
        <taxon>Algoriphagus</taxon>
    </lineage>
</organism>
<dbReference type="EMBL" id="BTPD01000011">
    <property type="protein sequence ID" value="GMQ30671.1"/>
    <property type="molecule type" value="Genomic_DNA"/>
</dbReference>
<reference evidence="3 4" key="1">
    <citation type="submission" date="2023-08" db="EMBL/GenBank/DDBJ databases">
        <title>Draft genome sequence of Algoriphagus confluentis.</title>
        <authorList>
            <person name="Takatani N."/>
            <person name="Hosokawa M."/>
            <person name="Sawabe T."/>
        </authorList>
    </citation>
    <scope>NUCLEOTIDE SEQUENCE [LARGE SCALE GENOMIC DNA]</scope>
    <source>
        <strain evidence="3 4">NBRC 111222</strain>
    </source>
</reference>
<gene>
    <name evidence="3" type="ORF">Aconfl_33140</name>
</gene>
<dbReference type="Pfam" id="PF08327">
    <property type="entry name" value="AHSA1"/>
    <property type="match status" value="1"/>
</dbReference>
<name>A0ABQ6PRV9_9BACT</name>
<dbReference type="InterPro" id="IPR013538">
    <property type="entry name" value="ASHA1/2-like_C"/>
</dbReference>
<comment type="similarity">
    <text evidence="1">Belongs to the AHA1 family.</text>
</comment>
<protein>
    <recommendedName>
        <fullName evidence="2">Activator of Hsp90 ATPase homologue 1/2-like C-terminal domain-containing protein</fullName>
    </recommendedName>
</protein>
<proteinExistence type="inferred from homology"/>
<comment type="caution">
    <text evidence="3">The sequence shown here is derived from an EMBL/GenBank/DDBJ whole genome shotgun (WGS) entry which is preliminary data.</text>
</comment>
<feature type="domain" description="Activator of Hsp90 ATPase homologue 1/2-like C-terminal" evidence="2">
    <location>
        <begin position="4"/>
        <end position="94"/>
    </location>
</feature>